<feature type="transmembrane region" description="Helical" evidence="5">
    <location>
        <begin position="138"/>
        <end position="159"/>
    </location>
</feature>
<dbReference type="InterPro" id="IPR020846">
    <property type="entry name" value="MFS_dom"/>
</dbReference>
<feature type="transmembrane region" description="Helical" evidence="5">
    <location>
        <begin position="210"/>
        <end position="234"/>
    </location>
</feature>
<dbReference type="CDD" id="cd17393">
    <property type="entry name" value="MFS_MosC_like"/>
    <property type="match status" value="1"/>
</dbReference>
<feature type="transmembrane region" description="Helical" evidence="5">
    <location>
        <begin position="277"/>
        <end position="295"/>
    </location>
</feature>
<dbReference type="PROSITE" id="PS50850">
    <property type="entry name" value="MFS"/>
    <property type="match status" value="1"/>
</dbReference>
<dbReference type="Gene3D" id="1.20.1250.20">
    <property type="entry name" value="MFS general substrate transporter like domains"/>
    <property type="match status" value="1"/>
</dbReference>
<feature type="transmembrane region" description="Helical" evidence="5">
    <location>
        <begin position="165"/>
        <end position="189"/>
    </location>
</feature>
<feature type="transmembrane region" description="Helical" evidence="5">
    <location>
        <begin position="46"/>
        <end position="63"/>
    </location>
</feature>
<protein>
    <submittedName>
        <fullName evidence="7">MFS transporter</fullName>
    </submittedName>
</protein>
<keyword evidence="2 5" id="KW-0812">Transmembrane</keyword>
<evidence type="ECO:0000259" key="6">
    <source>
        <dbReference type="PROSITE" id="PS50850"/>
    </source>
</evidence>
<feature type="transmembrane region" description="Helical" evidence="5">
    <location>
        <begin position="246"/>
        <end position="265"/>
    </location>
</feature>
<name>A0ABN0WG22_9ACTN</name>
<accession>A0ABN0WG22</accession>
<feature type="transmembrane region" description="Helical" evidence="5">
    <location>
        <begin position="99"/>
        <end position="117"/>
    </location>
</feature>
<comment type="subcellular location">
    <subcellularLocation>
        <location evidence="1">Cell membrane</location>
        <topology evidence="1">Multi-pass membrane protein</topology>
    </subcellularLocation>
</comment>
<dbReference type="InterPro" id="IPR051788">
    <property type="entry name" value="MFS_Transporter"/>
</dbReference>
<feature type="transmembrane region" description="Helical" evidence="5">
    <location>
        <begin position="369"/>
        <end position="391"/>
    </location>
</feature>
<dbReference type="RefSeq" id="WP_252807161.1">
    <property type="nucleotide sequence ID" value="NZ_BAAABM010000017.1"/>
</dbReference>
<evidence type="ECO:0000256" key="3">
    <source>
        <dbReference type="ARBA" id="ARBA00022989"/>
    </source>
</evidence>
<comment type="caution">
    <text evidence="7">The sequence shown here is derived from an EMBL/GenBank/DDBJ whole genome shotgun (WGS) entry which is preliminary data.</text>
</comment>
<evidence type="ECO:0000256" key="1">
    <source>
        <dbReference type="ARBA" id="ARBA00004651"/>
    </source>
</evidence>
<keyword evidence="8" id="KW-1185">Reference proteome</keyword>
<feature type="transmembrane region" description="Helical" evidence="5">
    <location>
        <begin position="338"/>
        <end position="357"/>
    </location>
</feature>
<sequence length="408" mass="41319">MFDSVARRARAGVFGYFGLSGMTVGIWAASLPALADRLDLDSGRTGTALLLVSLAALVAMQAAGRMVDRWSSRRLTWAAGPLHALLLLGPALAGSYSALLVGAVVFGLGFGLIEVGMNAHAVEVEVRYDRPIMSAFHGMWSLGGAAGGLVTSAVLHGGLGVRTLLVGTALAMPLLFLLPARLLLPGAVARDEADPSPKAAPTGRARVPRVILLLGVVMLAGAICEGGAMDWAAMHARRVLGVSADLAPLSYTVYSVAMTTMRFLGDRLRGRLGGSRTLRLAGAFAAGGYALVLLAPSAGGAALVCAWAGWILVGIGLATVVPIGFSTAGADEASAGRTIALLTSFGYGGLLAGPALIGHIAEATSLRTALVLPGVLAVFVAVAGPPAITALTARRTPASGTASLERAS</sequence>
<dbReference type="InterPro" id="IPR036259">
    <property type="entry name" value="MFS_trans_sf"/>
</dbReference>
<organism evidence="7 8">
    <name type="scientific">Actinoallomurus spadix</name>
    <dbReference type="NCBI Taxonomy" id="79912"/>
    <lineage>
        <taxon>Bacteria</taxon>
        <taxon>Bacillati</taxon>
        <taxon>Actinomycetota</taxon>
        <taxon>Actinomycetes</taxon>
        <taxon>Streptosporangiales</taxon>
        <taxon>Thermomonosporaceae</taxon>
        <taxon>Actinoallomurus</taxon>
    </lineage>
</organism>
<evidence type="ECO:0000313" key="8">
    <source>
        <dbReference type="Proteomes" id="UP001501822"/>
    </source>
</evidence>
<feature type="domain" description="Major facilitator superfamily (MFS) profile" evidence="6">
    <location>
        <begin position="1"/>
        <end position="401"/>
    </location>
</feature>
<dbReference type="InterPro" id="IPR011701">
    <property type="entry name" value="MFS"/>
</dbReference>
<gene>
    <name evidence="7" type="ORF">GCM10010151_27590</name>
</gene>
<feature type="transmembrane region" description="Helical" evidence="5">
    <location>
        <begin position="301"/>
        <end position="326"/>
    </location>
</feature>
<evidence type="ECO:0000256" key="2">
    <source>
        <dbReference type="ARBA" id="ARBA00022692"/>
    </source>
</evidence>
<dbReference type="PANTHER" id="PTHR23514">
    <property type="entry name" value="BYPASS OF STOP CODON PROTEIN 6"/>
    <property type="match status" value="1"/>
</dbReference>
<proteinExistence type="predicted"/>
<evidence type="ECO:0000256" key="5">
    <source>
        <dbReference type="SAM" id="Phobius"/>
    </source>
</evidence>
<dbReference type="Proteomes" id="UP001501822">
    <property type="component" value="Unassembled WGS sequence"/>
</dbReference>
<keyword evidence="3 5" id="KW-1133">Transmembrane helix</keyword>
<dbReference type="EMBL" id="BAAABM010000017">
    <property type="protein sequence ID" value="GAA0336426.1"/>
    <property type="molecule type" value="Genomic_DNA"/>
</dbReference>
<evidence type="ECO:0000256" key="4">
    <source>
        <dbReference type="ARBA" id="ARBA00023136"/>
    </source>
</evidence>
<keyword evidence="4 5" id="KW-0472">Membrane</keyword>
<dbReference type="Pfam" id="PF07690">
    <property type="entry name" value="MFS_1"/>
    <property type="match status" value="1"/>
</dbReference>
<dbReference type="PANTHER" id="PTHR23514:SF13">
    <property type="entry name" value="INNER MEMBRANE PROTEIN YBJJ"/>
    <property type="match status" value="1"/>
</dbReference>
<evidence type="ECO:0000313" key="7">
    <source>
        <dbReference type="EMBL" id="GAA0336426.1"/>
    </source>
</evidence>
<reference evidence="7 8" key="1">
    <citation type="journal article" date="2019" name="Int. J. Syst. Evol. Microbiol.">
        <title>The Global Catalogue of Microorganisms (GCM) 10K type strain sequencing project: providing services to taxonomists for standard genome sequencing and annotation.</title>
        <authorList>
            <consortium name="The Broad Institute Genomics Platform"/>
            <consortium name="The Broad Institute Genome Sequencing Center for Infectious Disease"/>
            <person name="Wu L."/>
            <person name="Ma J."/>
        </authorList>
    </citation>
    <scope>NUCLEOTIDE SEQUENCE [LARGE SCALE GENOMIC DNA]</scope>
    <source>
        <strain evidence="7 8">JCM 3146</strain>
    </source>
</reference>
<feature type="transmembrane region" description="Helical" evidence="5">
    <location>
        <begin position="75"/>
        <end position="93"/>
    </location>
</feature>
<dbReference type="SUPFAM" id="SSF103473">
    <property type="entry name" value="MFS general substrate transporter"/>
    <property type="match status" value="1"/>
</dbReference>
<feature type="transmembrane region" description="Helical" evidence="5">
    <location>
        <begin position="12"/>
        <end position="34"/>
    </location>
</feature>